<sequence length="936" mass="105189">MDVEGGVKNGSPKQQQERKGSYFQRNICLMGVLAVLVFLFLVMADETMEEMTANTMDAPVGVQSWGGNPHANSFGGINNVAHPGGAKAAAAGQGIAFEDIKIPVSNFGVAAASLNPENIINLIGHYRHDEHRSPYASHLYDKPKEVLDAEQAKYIEHMEDIRQTWGAWSFQDDKAGERPVADFTQVQYGDLPNEQLPPGSWQTDEEYGSRFLKEANALVDRVTEGIYAEYGFPLKKSDGSQLTADEIEERKKVWGPTVTPRFEGKEPAGPIGVAQLSQAAMDGLVRKLLHALITNDEFYFVLGGHSAAAGHGNHFQQNKAITFHHLMEPVMDKLGIRLMSRNMGMGGVGTLQFSLAGKDLYGEADLMEWDSAMTERGDTVDLWMKQAILSGERVPVILAPRLFHFNIVGETNGTAMMAELGDSAMIPETTDENADQMTYAARWLHEKNRDEKYNAICWEPRSDFTPDQPQNGHPDSQVGWHPGFRQHQFQGRKVALVLLKGLKDALQLWEKAISEDGFPLAEKYWHVGETYETIREAFRTHIKSSIANGKDVLSSCEKAFPETPIVCRVSMHGYGMWEPHVSENNNFLNLIHPAPNGYKPKFTKQNVYSGFDLLPYKQKIPDGEIDVHAIAIATTFPPPELNHEWEENEEDAPTNVTSAEGADRRMAVTEKPSRKWLREASEKAFRHKPKIQYVGAVEHVNEVPNKLHETRKLDEESIVPGRGWYTHGWKEVDSMCDGSPMAECEREANSKCLMYGANDNHKEVTGNSLSGWLVFTVPKVKEGVILVRMEWWCGLGDALTKDWTEVNNGMTLDETPYNDTSRHLWMEDHHRFGDGTDYMPGRKLGGASIEGLVPQDFKMDVAINGKLHKTWEREEWLKYAGEASKNCAVWPIFVDESMAMRDWKEGDEGEPVEVAIRFRIESEPQRGYCISHVYYA</sequence>
<evidence type="ECO:0000313" key="3">
    <source>
        <dbReference type="EMBL" id="CAE4610587.1"/>
    </source>
</evidence>
<name>A0A7S4VYI4_9STRA</name>
<accession>A0A7S4VYI4</accession>
<feature type="region of interest" description="Disordered" evidence="1">
    <location>
        <begin position="645"/>
        <end position="673"/>
    </location>
</feature>
<feature type="transmembrane region" description="Helical" evidence="2">
    <location>
        <begin position="27"/>
        <end position="44"/>
    </location>
</feature>
<dbReference type="EMBL" id="HBNS01021001">
    <property type="protein sequence ID" value="CAE4610587.1"/>
    <property type="molecule type" value="Transcribed_RNA"/>
</dbReference>
<keyword evidence="2" id="KW-1133">Transmembrane helix</keyword>
<protein>
    <submittedName>
        <fullName evidence="3">Uncharacterized protein</fullName>
    </submittedName>
</protein>
<keyword evidence="2" id="KW-0472">Membrane</keyword>
<evidence type="ECO:0000256" key="2">
    <source>
        <dbReference type="SAM" id="Phobius"/>
    </source>
</evidence>
<proteinExistence type="predicted"/>
<gene>
    <name evidence="3" type="ORF">DBRI00130_LOCUS16653</name>
</gene>
<reference evidence="3" key="1">
    <citation type="submission" date="2021-01" db="EMBL/GenBank/DDBJ databases">
        <authorList>
            <person name="Corre E."/>
            <person name="Pelletier E."/>
            <person name="Niang G."/>
            <person name="Scheremetjew M."/>
            <person name="Finn R."/>
            <person name="Kale V."/>
            <person name="Holt S."/>
            <person name="Cochrane G."/>
            <person name="Meng A."/>
            <person name="Brown T."/>
            <person name="Cohen L."/>
        </authorList>
    </citation>
    <scope>NUCLEOTIDE SEQUENCE</scope>
    <source>
        <strain evidence="3">GSO104</strain>
    </source>
</reference>
<evidence type="ECO:0000256" key="1">
    <source>
        <dbReference type="SAM" id="MobiDB-lite"/>
    </source>
</evidence>
<organism evidence="3">
    <name type="scientific">Ditylum brightwellii</name>
    <dbReference type="NCBI Taxonomy" id="49249"/>
    <lineage>
        <taxon>Eukaryota</taxon>
        <taxon>Sar</taxon>
        <taxon>Stramenopiles</taxon>
        <taxon>Ochrophyta</taxon>
        <taxon>Bacillariophyta</taxon>
        <taxon>Mediophyceae</taxon>
        <taxon>Lithodesmiophycidae</taxon>
        <taxon>Lithodesmiales</taxon>
        <taxon>Lithodesmiaceae</taxon>
        <taxon>Ditylum</taxon>
    </lineage>
</organism>
<feature type="compositionally biased region" description="Basic and acidic residues" evidence="1">
    <location>
        <begin position="661"/>
        <end position="673"/>
    </location>
</feature>
<dbReference type="AlphaFoldDB" id="A0A7S4VYI4"/>
<keyword evidence="2" id="KW-0812">Transmembrane</keyword>